<dbReference type="GO" id="GO:0006799">
    <property type="term" value="P:polyphosphate biosynthetic process"/>
    <property type="evidence" value="ECO:0007669"/>
    <property type="project" value="UniProtKB-ARBA"/>
</dbReference>
<protein>
    <submittedName>
        <fullName evidence="2">Polyphosphate polymerase domain-containing protein</fullName>
    </submittedName>
</protein>
<proteinExistence type="predicted"/>
<organism evidence="2 3">
    <name type="scientific">Candidatus Fimicola merdigallinarum</name>
    <dbReference type="NCBI Taxonomy" id="2840819"/>
    <lineage>
        <taxon>Bacteria</taxon>
        <taxon>Bacillati</taxon>
        <taxon>Bacillota</taxon>
        <taxon>Clostridia</taxon>
        <taxon>Lachnospirales</taxon>
        <taxon>Lachnospiraceae</taxon>
        <taxon>Lachnospiraceae incertae sedis</taxon>
        <taxon>Candidatus Fimicola</taxon>
    </lineage>
</organism>
<comment type="caution">
    <text evidence="2">The sequence shown here is derived from an EMBL/GenBank/DDBJ whole genome shotgun (WGS) entry which is preliminary data.</text>
</comment>
<feature type="domain" description="VTC" evidence="1">
    <location>
        <begin position="9"/>
        <end position="225"/>
    </location>
</feature>
<evidence type="ECO:0000259" key="1">
    <source>
        <dbReference type="Pfam" id="PF09359"/>
    </source>
</evidence>
<name>A0A9D9DU55_9FIRM</name>
<dbReference type="EMBL" id="JADIMX010000050">
    <property type="protein sequence ID" value="MBO8434192.1"/>
    <property type="molecule type" value="Genomic_DNA"/>
</dbReference>
<evidence type="ECO:0000313" key="3">
    <source>
        <dbReference type="Proteomes" id="UP000823611"/>
    </source>
</evidence>
<dbReference type="InterPro" id="IPR042267">
    <property type="entry name" value="VTC_sf"/>
</dbReference>
<dbReference type="Pfam" id="PF09359">
    <property type="entry name" value="VTC"/>
    <property type="match status" value="1"/>
</dbReference>
<accession>A0A9D9DU55</accession>
<reference evidence="2" key="2">
    <citation type="journal article" date="2021" name="PeerJ">
        <title>Extensive microbial diversity within the chicken gut microbiome revealed by metagenomics and culture.</title>
        <authorList>
            <person name="Gilroy R."/>
            <person name="Ravi A."/>
            <person name="Getino M."/>
            <person name="Pursley I."/>
            <person name="Horton D.L."/>
            <person name="Alikhan N.F."/>
            <person name="Baker D."/>
            <person name="Gharbi K."/>
            <person name="Hall N."/>
            <person name="Watson M."/>
            <person name="Adriaenssens E.M."/>
            <person name="Foster-Nyarko E."/>
            <person name="Jarju S."/>
            <person name="Secka A."/>
            <person name="Antonio M."/>
            <person name="Oren A."/>
            <person name="Chaudhuri R.R."/>
            <person name="La Ragione R."/>
            <person name="Hildebrand F."/>
            <person name="Pallen M.J."/>
        </authorList>
    </citation>
    <scope>NUCLEOTIDE SEQUENCE</scope>
    <source>
        <strain evidence="2">F6-4510</strain>
    </source>
</reference>
<sequence length="228" mass="26566">MSSSFHVVRTEKKFRITHIKKSMLIDRLSYIMSADEHSNLDGYPVRSLYFDSIYDDDYMDKLNGLEYRKKIRLRIYSPDNDAVKLEMKEKRGAVQRKKTVWIPKSVAQEMIKGNYSGLLDVKTQFTDELYCILESGLYRPKCIIEYHRVAFMERSNDIRVTFDSNIGVSSNVNAFFDKDISYIPVLFEPVLEVKYNGFLLSNIRSALELADASELSVSKYTMSRELIQ</sequence>
<dbReference type="Proteomes" id="UP000823611">
    <property type="component" value="Unassembled WGS sequence"/>
</dbReference>
<dbReference type="AlphaFoldDB" id="A0A9D9DU55"/>
<dbReference type="InterPro" id="IPR018966">
    <property type="entry name" value="VTC_domain"/>
</dbReference>
<gene>
    <name evidence="2" type="ORF">IAC55_02560</name>
</gene>
<evidence type="ECO:0000313" key="2">
    <source>
        <dbReference type="EMBL" id="MBO8434192.1"/>
    </source>
</evidence>
<dbReference type="Gene3D" id="3.20.100.30">
    <property type="entry name" value="VTC, catalytic tunnel domain"/>
    <property type="match status" value="1"/>
</dbReference>
<dbReference type="CDD" id="cd07750">
    <property type="entry name" value="PolyPPase_VTC_like"/>
    <property type="match status" value="1"/>
</dbReference>
<reference evidence="2" key="1">
    <citation type="submission" date="2020-10" db="EMBL/GenBank/DDBJ databases">
        <authorList>
            <person name="Gilroy R."/>
        </authorList>
    </citation>
    <scope>NUCLEOTIDE SEQUENCE</scope>
    <source>
        <strain evidence="2">F6-4510</strain>
    </source>
</reference>